<sequence length="118" mass="12776">MRAHASGRSSASVVSLLFGIVMSCAAAPRNVSHPSAPPRPAVPTETPAFSTQSVGYGGDCGLTFTTHRRQCTFVNALVHAHTHTHIHGLRLEFYASFSSSPFFFFIPVMNIFPMHTNS</sequence>
<dbReference type="PROSITE" id="PS51257">
    <property type="entry name" value="PROKAR_LIPOPROTEIN"/>
    <property type="match status" value="1"/>
</dbReference>
<proteinExistence type="predicted"/>
<dbReference type="AlphaFoldDB" id="A0A2M3ZUX8"/>
<protein>
    <submittedName>
        <fullName evidence="3">Putative secreted peptide</fullName>
    </submittedName>
</protein>
<evidence type="ECO:0000313" key="3">
    <source>
        <dbReference type="EMBL" id="MBW32302.1"/>
    </source>
</evidence>
<accession>A0A2M3ZUX8</accession>
<keyword evidence="2" id="KW-0732">Signal</keyword>
<keyword evidence="1" id="KW-1133">Transmembrane helix</keyword>
<dbReference type="EMBL" id="GGFM01011551">
    <property type="protein sequence ID" value="MBW32302.1"/>
    <property type="molecule type" value="Transcribed_RNA"/>
</dbReference>
<evidence type="ECO:0000256" key="1">
    <source>
        <dbReference type="SAM" id="Phobius"/>
    </source>
</evidence>
<keyword evidence="1" id="KW-0472">Membrane</keyword>
<reference evidence="3" key="1">
    <citation type="submission" date="2018-01" db="EMBL/GenBank/DDBJ databases">
        <title>An insight into the sialome of Amazonian anophelines.</title>
        <authorList>
            <person name="Ribeiro J.M."/>
            <person name="Scarpassa V."/>
            <person name="Calvo E."/>
        </authorList>
    </citation>
    <scope>NUCLEOTIDE SEQUENCE</scope>
    <source>
        <tissue evidence="3">Salivary glands</tissue>
    </source>
</reference>
<evidence type="ECO:0000256" key="2">
    <source>
        <dbReference type="SAM" id="SignalP"/>
    </source>
</evidence>
<name>A0A2M3ZUX8_9DIPT</name>
<feature type="signal peptide" evidence="2">
    <location>
        <begin position="1"/>
        <end position="26"/>
    </location>
</feature>
<feature type="chain" id="PRO_5014863045" evidence="2">
    <location>
        <begin position="27"/>
        <end position="118"/>
    </location>
</feature>
<organism evidence="3">
    <name type="scientific">Anopheles braziliensis</name>
    <dbReference type="NCBI Taxonomy" id="58242"/>
    <lineage>
        <taxon>Eukaryota</taxon>
        <taxon>Metazoa</taxon>
        <taxon>Ecdysozoa</taxon>
        <taxon>Arthropoda</taxon>
        <taxon>Hexapoda</taxon>
        <taxon>Insecta</taxon>
        <taxon>Pterygota</taxon>
        <taxon>Neoptera</taxon>
        <taxon>Endopterygota</taxon>
        <taxon>Diptera</taxon>
        <taxon>Nematocera</taxon>
        <taxon>Culicoidea</taxon>
        <taxon>Culicidae</taxon>
        <taxon>Anophelinae</taxon>
        <taxon>Anopheles</taxon>
    </lineage>
</organism>
<feature type="transmembrane region" description="Helical" evidence="1">
    <location>
        <begin position="93"/>
        <end position="112"/>
    </location>
</feature>
<keyword evidence="1" id="KW-0812">Transmembrane</keyword>